<dbReference type="EMBL" id="MCFK01007414">
    <property type="protein sequence ID" value="RKF57444.1"/>
    <property type="molecule type" value="Genomic_DNA"/>
</dbReference>
<accession>A0A420HJ46</accession>
<dbReference type="Gene3D" id="2.40.70.10">
    <property type="entry name" value="Acid Proteases"/>
    <property type="match status" value="1"/>
</dbReference>
<reference evidence="2 3" key="1">
    <citation type="journal article" date="2018" name="BMC Genomics">
        <title>Comparative genome analyses reveal sequence features reflecting distinct modes of host-adaptation between dicot and monocot powdery mildew.</title>
        <authorList>
            <person name="Wu Y."/>
            <person name="Ma X."/>
            <person name="Pan Z."/>
            <person name="Kale S.D."/>
            <person name="Song Y."/>
            <person name="King H."/>
            <person name="Zhang Q."/>
            <person name="Presley C."/>
            <person name="Deng X."/>
            <person name="Wei C.I."/>
            <person name="Xiao S."/>
        </authorList>
    </citation>
    <scope>NUCLEOTIDE SEQUENCE [LARGE SCALE GENOMIC DNA]</scope>
    <source>
        <strain evidence="2">UMSG2</strain>
    </source>
</reference>
<keyword evidence="3" id="KW-1185">Reference proteome</keyword>
<evidence type="ECO:0000256" key="1">
    <source>
        <dbReference type="SAM" id="MobiDB-lite"/>
    </source>
</evidence>
<evidence type="ECO:0000313" key="2">
    <source>
        <dbReference type="EMBL" id="RKF57444.1"/>
    </source>
</evidence>
<dbReference type="InterPro" id="IPR021109">
    <property type="entry name" value="Peptidase_aspartic_dom_sf"/>
</dbReference>
<dbReference type="Proteomes" id="UP000286134">
    <property type="component" value="Unassembled WGS sequence"/>
</dbReference>
<feature type="compositionally biased region" description="Acidic residues" evidence="1">
    <location>
        <begin position="492"/>
        <end position="519"/>
    </location>
</feature>
<name>A0A420HJ46_9PEZI</name>
<dbReference type="OrthoDB" id="3597290at2759"/>
<evidence type="ECO:0000313" key="3">
    <source>
        <dbReference type="Proteomes" id="UP000286134"/>
    </source>
</evidence>
<sequence>MSLKEKDTTSAPVMADYYKVGPVDGNKPASQWLARLAYESRRVGNDGTPEDFFEAVEILFEDDAALWLNSSSRYRRMVDSIGKATKEDMEEFKIAFQAEFPARSLSPRDEGNVSLSLLAPIEAVVLSNIVAAFLGGLTDDDIRSAVLARPNILSDCLQGAYNAAEKARTTIEKICSMERTRAEKKELEIFRNHYRQRYQRPLSAARPQRQVLMLPPQQPRNFFLNKPPSSHKHAIQEHLNPNRGIQAQAVQRSMQNNGAERSHYAGRSDVAGARGGLENTPPRHLSRNPFVNGARKANSVAGSEVLLGSVESLLKRNTEKAFRVPVVVKTIRNGKPVRVSLPMRVAQADQGSDMIIVTMGLLRKLGLSVKSLAERGFGGLTMNVADGISSRLTHYSEYEIRVCGIWRKIEAFVRPSWEKNADEIHLLLGLPWLHSVDARIEIRDSKFEIGDRARGECVETIQGPKFIESGQYKLVLNPVNFEAKEIRKEVESSGDESEDQDSEDLKDDDDDIESSDEDWSGIFNEKEMGK</sequence>
<proteinExistence type="predicted"/>
<feature type="region of interest" description="Disordered" evidence="1">
    <location>
        <begin position="487"/>
        <end position="530"/>
    </location>
</feature>
<protein>
    <submittedName>
        <fullName evidence="2">Uncharacterized protein</fullName>
    </submittedName>
</protein>
<gene>
    <name evidence="2" type="ORF">OnM2_074041</name>
</gene>
<organism evidence="2 3">
    <name type="scientific">Erysiphe neolycopersici</name>
    <dbReference type="NCBI Taxonomy" id="212602"/>
    <lineage>
        <taxon>Eukaryota</taxon>
        <taxon>Fungi</taxon>
        <taxon>Dikarya</taxon>
        <taxon>Ascomycota</taxon>
        <taxon>Pezizomycotina</taxon>
        <taxon>Leotiomycetes</taxon>
        <taxon>Erysiphales</taxon>
        <taxon>Erysiphaceae</taxon>
        <taxon>Erysiphe</taxon>
    </lineage>
</organism>
<dbReference type="AlphaFoldDB" id="A0A420HJ46"/>
<comment type="caution">
    <text evidence="2">The sequence shown here is derived from an EMBL/GenBank/DDBJ whole genome shotgun (WGS) entry which is preliminary data.</text>
</comment>